<comment type="similarity">
    <text evidence="10">Belongs to the carbohydrate kinase PfkB family. Deoxyribokinase subfamily.</text>
</comment>
<evidence type="ECO:0000256" key="7">
    <source>
        <dbReference type="ARBA" id="ARBA00022842"/>
    </source>
</evidence>
<feature type="binding site" evidence="10">
    <location>
        <position position="291"/>
    </location>
    <ligand>
        <name>K(+)</name>
        <dbReference type="ChEBI" id="CHEBI:29103"/>
    </ligand>
</feature>
<dbReference type="InterPro" id="IPR011611">
    <property type="entry name" value="PfkB_dom"/>
</dbReference>
<dbReference type="InterPro" id="IPR029056">
    <property type="entry name" value="Ribokinase-like"/>
</dbReference>
<dbReference type="Pfam" id="PF00294">
    <property type="entry name" value="PfkB"/>
    <property type="match status" value="1"/>
</dbReference>
<comment type="cofactor">
    <cofactor evidence="10">
        <name>Mg(2+)</name>
        <dbReference type="ChEBI" id="CHEBI:18420"/>
    </cofactor>
</comment>
<keyword evidence="4 10" id="KW-0547">Nucleotide-binding</keyword>
<comment type="function">
    <text evidence="10">Catalyzes the ATP-dependent phosphorylation of 2-deoxy-D-ribose to 2-deoxy-D-ribose 5-phosphate (dRib-5P), allowing the use of deoxyribose as the sole carbon source.</text>
</comment>
<keyword evidence="9 10" id="KW-0119">Carbohydrate metabolism</keyword>
<dbReference type="Gene3D" id="3.40.1190.20">
    <property type="match status" value="1"/>
</dbReference>
<dbReference type="InterPro" id="IPR002173">
    <property type="entry name" value="Carboh/pur_kinase_PfkB_CS"/>
</dbReference>
<dbReference type="EMBL" id="DTMZ01000143">
    <property type="protein sequence ID" value="HGD13644.1"/>
    <property type="molecule type" value="Genomic_DNA"/>
</dbReference>
<feature type="site" description="Important for substrate specificity" evidence="10">
    <location>
        <position position="16"/>
    </location>
</feature>
<dbReference type="PANTHER" id="PTHR10584:SF166">
    <property type="entry name" value="RIBOKINASE"/>
    <property type="match status" value="1"/>
</dbReference>
<feature type="binding site" evidence="10">
    <location>
        <position position="189"/>
    </location>
    <ligand>
        <name>ATP</name>
        <dbReference type="ChEBI" id="CHEBI:30616"/>
    </ligand>
</feature>
<comment type="subunit">
    <text evidence="10">Homodimer.</text>
</comment>
<dbReference type="GO" id="GO:0005829">
    <property type="term" value="C:cytosol"/>
    <property type="evidence" value="ECO:0007669"/>
    <property type="project" value="TreeGrafter"/>
</dbReference>
<keyword evidence="3 10" id="KW-0479">Metal-binding</keyword>
<keyword evidence="6 10" id="KW-0067">ATP-binding</keyword>
<feature type="binding site" evidence="10">
    <location>
        <position position="246"/>
    </location>
    <ligand>
        <name>K(+)</name>
        <dbReference type="ChEBI" id="CHEBI:29103"/>
    </ligand>
</feature>
<feature type="binding site" evidence="10">
    <location>
        <begin position="44"/>
        <end position="48"/>
    </location>
    <ligand>
        <name>substrate</name>
    </ligand>
</feature>
<feature type="binding site" evidence="10">
    <location>
        <begin position="16"/>
        <end position="18"/>
    </location>
    <ligand>
        <name>substrate</name>
    </ligand>
</feature>
<dbReference type="CDD" id="cd01174">
    <property type="entry name" value="ribokinase"/>
    <property type="match status" value="1"/>
</dbReference>
<dbReference type="InterPro" id="IPR011877">
    <property type="entry name" value="Ribokinase"/>
</dbReference>
<protein>
    <recommendedName>
        <fullName evidence="10">Deoxyribokinase</fullName>
        <shortName evidence="10">dRK</shortName>
        <ecNumber evidence="10">2.7.1.229</ecNumber>
    </recommendedName>
    <alternativeName>
        <fullName evidence="10">ATP:2-deoxy-D-ribose 5-phosphotransferase</fullName>
    </alternativeName>
</protein>
<keyword evidence="5 10" id="KW-0418">Kinase</keyword>
<feature type="binding site" evidence="10">
    <location>
        <position position="276"/>
    </location>
    <ligand>
        <name>ATP</name>
        <dbReference type="ChEBI" id="CHEBI:30616"/>
    </ligand>
</feature>
<evidence type="ECO:0000256" key="2">
    <source>
        <dbReference type="ARBA" id="ARBA00022679"/>
    </source>
</evidence>
<dbReference type="HAMAP" id="MF_01987">
    <property type="entry name" value="Ribokinase"/>
    <property type="match status" value="1"/>
</dbReference>
<dbReference type="UniPathway" id="UPA00916">
    <property type="reaction ID" value="UER00889"/>
</dbReference>
<keyword evidence="7 10" id="KW-0460">Magnesium</keyword>
<feature type="binding site" evidence="10">
    <location>
        <position position="287"/>
    </location>
    <ligand>
        <name>K(+)</name>
        <dbReference type="ChEBI" id="CHEBI:29103"/>
    </ligand>
</feature>
<dbReference type="InterPro" id="IPR002139">
    <property type="entry name" value="Ribo/fructo_kinase"/>
</dbReference>
<keyword evidence="2 10" id="KW-0808">Transferase</keyword>
<evidence type="ECO:0000256" key="5">
    <source>
        <dbReference type="ARBA" id="ARBA00022777"/>
    </source>
</evidence>
<feature type="binding site" evidence="10">
    <location>
        <position position="282"/>
    </location>
    <ligand>
        <name>K(+)</name>
        <dbReference type="ChEBI" id="CHEBI:29103"/>
    </ligand>
</feature>
<feature type="binding site" evidence="10">
    <location>
        <begin position="220"/>
        <end position="225"/>
    </location>
    <ligand>
        <name>ATP</name>
        <dbReference type="ChEBI" id="CHEBI:30616"/>
    </ligand>
</feature>
<feature type="binding site" evidence="10">
    <location>
        <position position="145"/>
    </location>
    <ligand>
        <name>substrate</name>
    </ligand>
</feature>
<keyword evidence="8 10" id="KW-0630">Potassium</keyword>
<evidence type="ECO:0000256" key="9">
    <source>
        <dbReference type="ARBA" id="ARBA00023277"/>
    </source>
</evidence>
<feature type="active site" description="Proton acceptor" evidence="10">
    <location>
        <position position="252"/>
    </location>
</feature>
<evidence type="ECO:0000256" key="8">
    <source>
        <dbReference type="ARBA" id="ARBA00022958"/>
    </source>
</evidence>
<comment type="similarity">
    <text evidence="1">Belongs to the carbohydrate kinase pfkB family.</text>
</comment>
<evidence type="ECO:0000313" key="12">
    <source>
        <dbReference type="EMBL" id="HGD13644.1"/>
    </source>
</evidence>
<proteinExistence type="inferred from homology"/>
<comment type="caution">
    <text evidence="12">The sequence shown here is derived from an EMBL/GenBank/DDBJ whole genome shotgun (WGS) entry which is preliminary data.</text>
</comment>
<evidence type="ECO:0000256" key="4">
    <source>
        <dbReference type="ARBA" id="ARBA00022741"/>
    </source>
</evidence>
<gene>
    <name evidence="10" type="primary">deoK</name>
    <name evidence="12" type="ORF">ENX16_06165</name>
</gene>
<dbReference type="GO" id="GO:0004747">
    <property type="term" value="F:ribokinase activity"/>
    <property type="evidence" value="ECO:0007669"/>
    <property type="project" value="InterPro"/>
</dbReference>
<dbReference type="GO" id="GO:0046872">
    <property type="term" value="F:metal ion binding"/>
    <property type="evidence" value="ECO:0007669"/>
    <property type="project" value="UniProtKB-KW"/>
</dbReference>
<dbReference type="SUPFAM" id="SSF53613">
    <property type="entry name" value="Ribokinase-like"/>
    <property type="match status" value="1"/>
</dbReference>
<evidence type="ECO:0000256" key="1">
    <source>
        <dbReference type="ARBA" id="ARBA00005380"/>
    </source>
</evidence>
<feature type="binding site" evidence="10">
    <location>
        <position position="248"/>
    </location>
    <ligand>
        <name>K(+)</name>
        <dbReference type="ChEBI" id="CHEBI:29103"/>
    </ligand>
</feature>
<dbReference type="PROSITE" id="PS00584">
    <property type="entry name" value="PFKB_KINASES_2"/>
    <property type="match status" value="1"/>
</dbReference>
<dbReference type="GO" id="GO:0019303">
    <property type="term" value="P:D-ribose catabolic process"/>
    <property type="evidence" value="ECO:0007669"/>
    <property type="project" value="UniProtKB-UniPathway"/>
</dbReference>
<feature type="binding site" evidence="10">
    <location>
        <position position="252"/>
    </location>
    <ligand>
        <name>substrate</name>
    </ligand>
</feature>
<feature type="binding site" evidence="10">
    <location>
        <position position="285"/>
    </location>
    <ligand>
        <name>K(+)</name>
        <dbReference type="ChEBI" id="CHEBI:29103"/>
    </ligand>
</feature>
<comment type="subcellular location">
    <subcellularLocation>
        <location evidence="10">Cytoplasm</location>
    </subcellularLocation>
</comment>
<sequence>MSLGKRVKVCVVGSFMTDLVFKVQRFPKPGESMPGEEFGLFLGGKGFNQAICLHRLGAEVVMVGRLGKDYFGDLFLRKMAEEGMTTEFVRQDESAGTGVACPIVDRSGENAIIGVARANLRIDLEQVEAAREELESADVLMLQFEVPHQVSFRAAAIAKKVGALVILDPAPVHNVQAEIDESVDYIVPNEIEAQALARGLKVEDWAAREVRAGRSGVVISIGDKGALVFDQAGQRHFPPFKIKPVDTTGAGDAFRAGLAISLAEGKGIDAAVRFANAVGALACLVNGAEPSMPHREQVEKFIKEQE</sequence>
<dbReference type="PROSITE" id="PS00583">
    <property type="entry name" value="PFKB_KINASES_1"/>
    <property type="match status" value="1"/>
</dbReference>
<comment type="catalytic activity">
    <reaction evidence="10">
        <text>2-deoxy-D-ribose + ATP = 2-deoxy-D-ribose 5-phosphate + ADP + H(+)</text>
        <dbReference type="Rhea" id="RHEA:30871"/>
        <dbReference type="ChEBI" id="CHEBI:15378"/>
        <dbReference type="ChEBI" id="CHEBI:30616"/>
        <dbReference type="ChEBI" id="CHEBI:62877"/>
        <dbReference type="ChEBI" id="CHEBI:90761"/>
        <dbReference type="ChEBI" id="CHEBI:456216"/>
        <dbReference type="EC" id="2.7.1.229"/>
    </reaction>
</comment>
<feature type="binding site" evidence="10">
    <location>
        <begin position="251"/>
        <end position="252"/>
    </location>
    <ligand>
        <name>ATP</name>
        <dbReference type="ChEBI" id="CHEBI:30616"/>
    </ligand>
</feature>
<dbReference type="AlphaFoldDB" id="A0A7V3PUH3"/>
<dbReference type="EC" id="2.7.1.229" evidence="10"/>
<name>A0A7V3PUH3_UNCW3</name>
<evidence type="ECO:0000256" key="10">
    <source>
        <dbReference type="HAMAP-Rule" id="MF_01987"/>
    </source>
</evidence>
<reference evidence="12" key="1">
    <citation type="journal article" date="2020" name="mSystems">
        <title>Genome- and Community-Level Interaction Insights into Carbon Utilization and Element Cycling Functions of Hydrothermarchaeota in Hydrothermal Sediment.</title>
        <authorList>
            <person name="Zhou Z."/>
            <person name="Liu Y."/>
            <person name="Xu W."/>
            <person name="Pan J."/>
            <person name="Luo Z.H."/>
            <person name="Li M."/>
        </authorList>
    </citation>
    <scope>NUCLEOTIDE SEQUENCE [LARGE SCALE GENOMIC DNA]</scope>
    <source>
        <strain evidence="12">SpSt-914</strain>
    </source>
</reference>
<dbReference type="PRINTS" id="PR00990">
    <property type="entry name" value="RIBOKINASE"/>
</dbReference>
<evidence type="ECO:0000259" key="11">
    <source>
        <dbReference type="Pfam" id="PF00294"/>
    </source>
</evidence>
<evidence type="ECO:0000256" key="3">
    <source>
        <dbReference type="ARBA" id="ARBA00022723"/>
    </source>
</evidence>
<organism evidence="12">
    <name type="scientific">candidate division WOR-3 bacterium</name>
    <dbReference type="NCBI Taxonomy" id="2052148"/>
    <lineage>
        <taxon>Bacteria</taxon>
        <taxon>Bacteria division WOR-3</taxon>
    </lineage>
</organism>
<feature type="domain" description="Carbohydrate kinase PfkB" evidence="11">
    <location>
        <begin position="8"/>
        <end position="294"/>
    </location>
</feature>
<keyword evidence="10" id="KW-0963">Cytoplasm</keyword>
<accession>A0A7V3PUH3</accession>
<dbReference type="PANTHER" id="PTHR10584">
    <property type="entry name" value="SUGAR KINASE"/>
    <property type="match status" value="1"/>
</dbReference>
<dbReference type="GO" id="GO:0005524">
    <property type="term" value="F:ATP binding"/>
    <property type="evidence" value="ECO:0007669"/>
    <property type="project" value="UniProtKB-UniRule"/>
</dbReference>
<evidence type="ECO:0000256" key="6">
    <source>
        <dbReference type="ARBA" id="ARBA00022840"/>
    </source>
</evidence>